<keyword evidence="6" id="KW-1185">Reference proteome</keyword>
<proteinExistence type="predicted"/>
<dbReference type="Gene3D" id="2.60.120.10">
    <property type="entry name" value="Jelly Rolls"/>
    <property type="match status" value="1"/>
</dbReference>
<dbReference type="Pfam" id="PF02311">
    <property type="entry name" value="AraC_binding"/>
    <property type="match status" value="1"/>
</dbReference>
<evidence type="ECO:0000259" key="4">
    <source>
        <dbReference type="PROSITE" id="PS01124"/>
    </source>
</evidence>
<evidence type="ECO:0000313" key="5">
    <source>
        <dbReference type="EMBL" id="CDZ23902.1"/>
    </source>
</evidence>
<sequence length="304" mass="34747">MEKADIKEKRQHATGWIPYSYYASAIPDYFANVPLHWHEEFEINYVLHGQGEFLCGEERFIAKDGDIVIATPGLLHAMFHCEKTAVRYETVVFSADMLGIETQDRCNATYIYPLVNGTFGITPHITPDTPHYSELRTCVSTIIDCAKANNPMADLLMKSALMRFFYMLWNGGSVTARDKESRLSEMLRPALQYISDHLTEALTIEQLAKSAHMSESYFMEQFKHLAGMSAIAYVNQLRIRRICELLRTTTLTISQIAFDSGFRNLSNFNRQFRRMMGCTPQEYRKFNSGNKNLLNLSNGCLLTA</sequence>
<evidence type="ECO:0000256" key="2">
    <source>
        <dbReference type="ARBA" id="ARBA00023125"/>
    </source>
</evidence>
<dbReference type="OrthoDB" id="113759at2"/>
<accession>A0A078KN21</accession>
<dbReference type="InterPro" id="IPR009057">
    <property type="entry name" value="Homeodomain-like_sf"/>
</dbReference>
<evidence type="ECO:0000313" key="6">
    <source>
        <dbReference type="Proteomes" id="UP000032431"/>
    </source>
</evidence>
<name>A0A078KN21_9FIRM</name>
<dbReference type="HOGENOM" id="CLU_000445_88_3_9"/>
<feature type="domain" description="HTH araC/xylS-type" evidence="4">
    <location>
        <begin position="188"/>
        <end position="286"/>
    </location>
</feature>
<dbReference type="KEGG" id="ccel:CCDG5_0773"/>
<dbReference type="PRINTS" id="PR00032">
    <property type="entry name" value="HTHARAC"/>
</dbReference>
<dbReference type="PANTHER" id="PTHR43280">
    <property type="entry name" value="ARAC-FAMILY TRANSCRIPTIONAL REGULATOR"/>
    <property type="match status" value="1"/>
</dbReference>
<dbReference type="SUPFAM" id="SSF46689">
    <property type="entry name" value="Homeodomain-like"/>
    <property type="match status" value="2"/>
</dbReference>
<evidence type="ECO:0000256" key="3">
    <source>
        <dbReference type="ARBA" id="ARBA00023163"/>
    </source>
</evidence>
<keyword evidence="3" id="KW-0804">Transcription</keyword>
<dbReference type="PROSITE" id="PS01124">
    <property type="entry name" value="HTH_ARAC_FAMILY_2"/>
    <property type="match status" value="1"/>
</dbReference>
<gene>
    <name evidence="5" type="ORF">CCDG5_0773</name>
</gene>
<dbReference type="PROSITE" id="PS00041">
    <property type="entry name" value="HTH_ARAC_FAMILY_1"/>
    <property type="match status" value="1"/>
</dbReference>
<dbReference type="PANTHER" id="PTHR43280:SF2">
    <property type="entry name" value="HTH-TYPE TRANSCRIPTIONAL REGULATOR EXSA"/>
    <property type="match status" value="1"/>
</dbReference>
<dbReference type="Proteomes" id="UP000032431">
    <property type="component" value="Chromosome I"/>
</dbReference>
<dbReference type="SUPFAM" id="SSF51215">
    <property type="entry name" value="Regulatory protein AraC"/>
    <property type="match status" value="1"/>
</dbReference>
<dbReference type="InterPro" id="IPR018060">
    <property type="entry name" value="HTH_AraC"/>
</dbReference>
<dbReference type="Gene3D" id="1.10.10.60">
    <property type="entry name" value="Homeodomain-like"/>
    <property type="match status" value="2"/>
</dbReference>
<dbReference type="InterPro" id="IPR003313">
    <property type="entry name" value="AraC-bd"/>
</dbReference>
<organism evidence="5 6">
    <name type="scientific">[Clostridium] cellulosi</name>
    <dbReference type="NCBI Taxonomy" id="29343"/>
    <lineage>
        <taxon>Bacteria</taxon>
        <taxon>Bacillati</taxon>
        <taxon>Bacillota</taxon>
        <taxon>Clostridia</taxon>
        <taxon>Eubacteriales</taxon>
        <taxon>Oscillospiraceae</taxon>
        <taxon>Oscillospiraceae incertae sedis</taxon>
    </lineage>
</organism>
<dbReference type="InterPro" id="IPR037923">
    <property type="entry name" value="HTH-like"/>
</dbReference>
<dbReference type="InterPro" id="IPR014710">
    <property type="entry name" value="RmlC-like_jellyroll"/>
</dbReference>
<dbReference type="STRING" id="29343.CCDG5_0773"/>
<dbReference type="AlphaFoldDB" id="A0A078KN21"/>
<keyword evidence="2" id="KW-0238">DNA-binding</keyword>
<dbReference type="InterPro" id="IPR018062">
    <property type="entry name" value="HTH_AraC-typ_CS"/>
</dbReference>
<keyword evidence="1" id="KW-0805">Transcription regulation</keyword>
<dbReference type="PATRIC" id="fig|29343.3.peg.810"/>
<dbReference type="Pfam" id="PF12833">
    <property type="entry name" value="HTH_18"/>
    <property type="match status" value="1"/>
</dbReference>
<dbReference type="SMART" id="SM00342">
    <property type="entry name" value="HTH_ARAC"/>
    <property type="match status" value="1"/>
</dbReference>
<reference evidence="6" key="1">
    <citation type="submission" date="2014-07" db="EMBL/GenBank/DDBJ databases">
        <authorList>
            <person name="Wibberg D."/>
        </authorList>
    </citation>
    <scope>NUCLEOTIDE SEQUENCE [LARGE SCALE GENOMIC DNA]</scope>
    <source>
        <strain evidence="6">DG5</strain>
    </source>
</reference>
<protein>
    <recommendedName>
        <fullName evidence="4">HTH araC/xylS-type domain-containing protein</fullName>
    </recommendedName>
</protein>
<dbReference type="GO" id="GO:0003700">
    <property type="term" value="F:DNA-binding transcription factor activity"/>
    <property type="evidence" value="ECO:0007669"/>
    <property type="project" value="InterPro"/>
</dbReference>
<evidence type="ECO:0000256" key="1">
    <source>
        <dbReference type="ARBA" id="ARBA00023015"/>
    </source>
</evidence>
<dbReference type="EMBL" id="LM995447">
    <property type="protein sequence ID" value="CDZ23902.1"/>
    <property type="molecule type" value="Genomic_DNA"/>
</dbReference>
<dbReference type="GO" id="GO:0043565">
    <property type="term" value="F:sequence-specific DNA binding"/>
    <property type="evidence" value="ECO:0007669"/>
    <property type="project" value="InterPro"/>
</dbReference>
<dbReference type="InterPro" id="IPR020449">
    <property type="entry name" value="Tscrpt_reg_AraC-type_HTH"/>
</dbReference>